<organism evidence="1 2">
    <name type="scientific">Austropuccinia psidii MF-1</name>
    <dbReference type="NCBI Taxonomy" id="1389203"/>
    <lineage>
        <taxon>Eukaryota</taxon>
        <taxon>Fungi</taxon>
        <taxon>Dikarya</taxon>
        <taxon>Basidiomycota</taxon>
        <taxon>Pucciniomycotina</taxon>
        <taxon>Pucciniomycetes</taxon>
        <taxon>Pucciniales</taxon>
        <taxon>Sphaerophragmiaceae</taxon>
        <taxon>Austropuccinia</taxon>
    </lineage>
</organism>
<dbReference type="OrthoDB" id="3268967at2759"/>
<evidence type="ECO:0000313" key="2">
    <source>
        <dbReference type="Proteomes" id="UP000765509"/>
    </source>
</evidence>
<name>A0A9Q3PA55_9BASI</name>
<gene>
    <name evidence="1" type="ORF">O181_093774</name>
</gene>
<evidence type="ECO:0000313" key="1">
    <source>
        <dbReference type="EMBL" id="MBW0554059.1"/>
    </source>
</evidence>
<keyword evidence="2" id="KW-1185">Reference proteome</keyword>
<comment type="caution">
    <text evidence="1">The sequence shown here is derived from an EMBL/GenBank/DDBJ whole genome shotgun (WGS) entry which is preliminary data.</text>
</comment>
<protein>
    <submittedName>
        <fullName evidence="1">Uncharacterized protein</fullName>
    </submittedName>
</protein>
<dbReference type="EMBL" id="AVOT02060616">
    <property type="protein sequence ID" value="MBW0554059.1"/>
    <property type="molecule type" value="Genomic_DNA"/>
</dbReference>
<accession>A0A9Q3PA55</accession>
<dbReference type="Proteomes" id="UP000765509">
    <property type="component" value="Unassembled WGS sequence"/>
</dbReference>
<reference evidence="1" key="1">
    <citation type="submission" date="2021-03" db="EMBL/GenBank/DDBJ databases">
        <title>Draft genome sequence of rust myrtle Austropuccinia psidii MF-1, a brazilian biotype.</title>
        <authorList>
            <person name="Quecine M.C."/>
            <person name="Pachon D.M.R."/>
            <person name="Bonatelli M.L."/>
            <person name="Correr F.H."/>
            <person name="Franceschini L.M."/>
            <person name="Leite T.F."/>
            <person name="Margarido G.R.A."/>
            <person name="Almeida C.A."/>
            <person name="Ferrarezi J.A."/>
            <person name="Labate C.A."/>
        </authorList>
    </citation>
    <scope>NUCLEOTIDE SEQUENCE</scope>
    <source>
        <strain evidence="1">MF-1</strain>
    </source>
</reference>
<sequence>MIRRVCAYGLEFKDSDGFTNDWCTLIQALELAYKTSIHASTGKTHETLEKRWNPQFPVDTLKKDLVDIHTTDSSFTLLHDKLRNHANQSMNEAFEYAKPKWDKSPKAPEFTVRNLLLMSTLKFNNIKGPKKWKD</sequence>
<proteinExistence type="predicted"/>
<dbReference type="AlphaFoldDB" id="A0A9Q3PA55"/>